<accession>A0A4Y2M9H4</accession>
<dbReference type="GO" id="GO:0003676">
    <property type="term" value="F:nucleic acid binding"/>
    <property type="evidence" value="ECO:0007669"/>
    <property type="project" value="InterPro"/>
</dbReference>
<comment type="caution">
    <text evidence="1">The sequence shown here is derived from an EMBL/GenBank/DDBJ whole genome shotgun (WGS) entry which is preliminary data.</text>
</comment>
<dbReference type="AlphaFoldDB" id="A0A4Y2M9H4"/>
<evidence type="ECO:0000313" key="2">
    <source>
        <dbReference type="EMBL" id="GBN23120.1"/>
    </source>
</evidence>
<name>A0A4Y2M9H4_ARAVE</name>
<keyword evidence="3" id="KW-1185">Reference proteome</keyword>
<dbReference type="Proteomes" id="UP000499080">
    <property type="component" value="Unassembled WGS sequence"/>
</dbReference>
<dbReference type="Gene3D" id="3.30.420.10">
    <property type="entry name" value="Ribonuclease H-like superfamily/Ribonuclease H"/>
    <property type="match status" value="1"/>
</dbReference>
<dbReference type="EMBL" id="BGPR01280735">
    <property type="protein sequence ID" value="GBN23030.1"/>
    <property type="molecule type" value="Genomic_DNA"/>
</dbReference>
<evidence type="ECO:0000313" key="3">
    <source>
        <dbReference type="Proteomes" id="UP000499080"/>
    </source>
</evidence>
<evidence type="ECO:0008006" key="4">
    <source>
        <dbReference type="Google" id="ProtNLM"/>
    </source>
</evidence>
<proteinExistence type="predicted"/>
<dbReference type="InterPro" id="IPR036397">
    <property type="entry name" value="RNaseH_sf"/>
</dbReference>
<sequence length="131" mass="14876">MDACCGEQKRNLRLKLALHWTVFQRVSVAKRCARSGDDATTVTSNICIDMLQSYAVPQFPEGVIFQQVGAPPHYGNIAREFLYTTFPPRWIGRGAVIAWPPRSPDVTPLDFYLWGYVKQHVYMNVSTTLII</sequence>
<dbReference type="PANTHER" id="PTHR47326">
    <property type="entry name" value="TRANSPOSABLE ELEMENT TC3 TRANSPOSASE-LIKE PROTEIN"/>
    <property type="match status" value="1"/>
</dbReference>
<gene>
    <name evidence="1" type="ORF">AVEN_232308_1</name>
    <name evidence="2" type="ORF">AVEN_62966_1</name>
</gene>
<evidence type="ECO:0000313" key="1">
    <source>
        <dbReference type="EMBL" id="GBN23030.1"/>
    </source>
</evidence>
<reference evidence="1 3" key="1">
    <citation type="journal article" date="2019" name="Sci. Rep.">
        <title>Orb-weaving spider Araneus ventricosus genome elucidates the spidroin gene catalogue.</title>
        <authorList>
            <person name="Kono N."/>
            <person name="Nakamura H."/>
            <person name="Ohtoshi R."/>
            <person name="Moran D.A.P."/>
            <person name="Shinohara A."/>
            <person name="Yoshida Y."/>
            <person name="Fujiwara M."/>
            <person name="Mori M."/>
            <person name="Tomita M."/>
            <person name="Arakawa K."/>
        </authorList>
    </citation>
    <scope>NUCLEOTIDE SEQUENCE [LARGE SCALE GENOMIC DNA]</scope>
</reference>
<organism evidence="1 3">
    <name type="scientific">Araneus ventricosus</name>
    <name type="common">Orbweaver spider</name>
    <name type="synonym">Epeira ventricosa</name>
    <dbReference type="NCBI Taxonomy" id="182803"/>
    <lineage>
        <taxon>Eukaryota</taxon>
        <taxon>Metazoa</taxon>
        <taxon>Ecdysozoa</taxon>
        <taxon>Arthropoda</taxon>
        <taxon>Chelicerata</taxon>
        <taxon>Arachnida</taxon>
        <taxon>Araneae</taxon>
        <taxon>Araneomorphae</taxon>
        <taxon>Entelegynae</taxon>
        <taxon>Araneoidea</taxon>
        <taxon>Araneidae</taxon>
        <taxon>Araneus</taxon>
    </lineage>
</organism>
<dbReference type="PANTHER" id="PTHR47326:SF1">
    <property type="entry name" value="HTH PSQ-TYPE DOMAIN-CONTAINING PROTEIN"/>
    <property type="match status" value="1"/>
</dbReference>
<protein>
    <recommendedName>
        <fullName evidence="4">Tc1-like transposase DDE domain-containing protein</fullName>
    </recommendedName>
</protein>
<dbReference type="EMBL" id="BGPR01280779">
    <property type="protein sequence ID" value="GBN23120.1"/>
    <property type="molecule type" value="Genomic_DNA"/>
</dbReference>